<reference evidence="4" key="1">
    <citation type="journal article" date="2019" name="bioRxiv">
        <title>Genomics, evolutionary history and diagnostics of the Alternaria alternata species group including apple and Asian pear pathotypes.</title>
        <authorList>
            <person name="Armitage A.D."/>
            <person name="Cockerton H.M."/>
            <person name="Sreenivasaprasad S."/>
            <person name="Woodhall J.W."/>
            <person name="Lane C.R."/>
            <person name="Harrison R.J."/>
            <person name="Clarkson J.P."/>
        </authorList>
    </citation>
    <scope>NUCLEOTIDE SEQUENCE [LARGE SCALE GENOMIC DNA]</scope>
    <source>
        <strain evidence="4">FERA 1082</strain>
    </source>
</reference>
<dbReference type="OrthoDB" id="1193027at2759"/>
<feature type="chain" id="PRO_5043193931" description="Chitin-binding type-1 domain-containing protein" evidence="2">
    <location>
        <begin position="20"/>
        <end position="117"/>
    </location>
</feature>
<dbReference type="GO" id="GO:0008061">
    <property type="term" value="F:chitin binding"/>
    <property type="evidence" value="ECO:0007669"/>
    <property type="project" value="UniProtKB-KW"/>
</dbReference>
<evidence type="ECO:0000313" key="4">
    <source>
        <dbReference type="Proteomes" id="UP000292402"/>
    </source>
</evidence>
<name>A0A4Q4MMX8_9PLEO</name>
<dbReference type="AlphaFoldDB" id="A0A4Q4MMX8"/>
<evidence type="ECO:0008006" key="5">
    <source>
        <dbReference type="Google" id="ProtNLM"/>
    </source>
</evidence>
<evidence type="ECO:0000256" key="2">
    <source>
        <dbReference type="SAM" id="SignalP"/>
    </source>
</evidence>
<dbReference type="Proteomes" id="UP000292402">
    <property type="component" value="Unassembled WGS sequence"/>
</dbReference>
<dbReference type="InterPro" id="IPR036861">
    <property type="entry name" value="Endochitinase-like_sf"/>
</dbReference>
<dbReference type="SUPFAM" id="SSF57016">
    <property type="entry name" value="Plant lectins/antimicrobial peptides"/>
    <property type="match status" value="1"/>
</dbReference>
<comment type="caution">
    <text evidence="3">The sequence shown here is derived from an EMBL/GenBank/DDBJ whole genome shotgun (WGS) entry which is preliminary data.</text>
</comment>
<accession>A0A4Q4MMX8</accession>
<dbReference type="Gene3D" id="3.30.60.10">
    <property type="entry name" value="Endochitinase-like"/>
    <property type="match status" value="1"/>
</dbReference>
<dbReference type="EMBL" id="PDXA01000009">
    <property type="protein sequence ID" value="RYN55021.1"/>
    <property type="molecule type" value="Genomic_DNA"/>
</dbReference>
<sequence length="117" mass="12640">MQWALITLAGALSFSGVSALIDSAIDTKVIAHPRAHLYGTGNIVNTVAQQFEERNATTPNLDSRSSHHLLPRQAAGRCGAEFSNQRCGGNQCCSSYGYCGSEFEVRIFVPRSRCSTC</sequence>
<keyword evidence="2" id="KW-0732">Signal</keyword>
<protein>
    <recommendedName>
        <fullName evidence="5">Chitin-binding type-1 domain-containing protein</fullName>
    </recommendedName>
</protein>
<feature type="signal peptide" evidence="2">
    <location>
        <begin position="1"/>
        <end position="19"/>
    </location>
</feature>
<keyword evidence="1" id="KW-0147">Chitin-binding</keyword>
<dbReference type="CDD" id="cd00035">
    <property type="entry name" value="ChtBD1"/>
    <property type="match status" value="1"/>
</dbReference>
<organism evidence="3 4">
    <name type="scientific">Alternaria tenuissima</name>
    <dbReference type="NCBI Taxonomy" id="119927"/>
    <lineage>
        <taxon>Eukaryota</taxon>
        <taxon>Fungi</taxon>
        <taxon>Dikarya</taxon>
        <taxon>Ascomycota</taxon>
        <taxon>Pezizomycotina</taxon>
        <taxon>Dothideomycetes</taxon>
        <taxon>Pleosporomycetidae</taxon>
        <taxon>Pleosporales</taxon>
        <taxon>Pleosporineae</taxon>
        <taxon>Pleosporaceae</taxon>
        <taxon>Alternaria</taxon>
        <taxon>Alternaria sect. Alternaria</taxon>
        <taxon>Alternaria alternata complex</taxon>
    </lineage>
</organism>
<evidence type="ECO:0000256" key="1">
    <source>
        <dbReference type="ARBA" id="ARBA00022669"/>
    </source>
</evidence>
<gene>
    <name evidence="3" type="ORF">AA0114_g3637</name>
</gene>
<evidence type="ECO:0000313" key="3">
    <source>
        <dbReference type="EMBL" id="RYN55021.1"/>
    </source>
</evidence>
<proteinExistence type="predicted"/>